<dbReference type="Gene3D" id="1.20.144.10">
    <property type="entry name" value="Phosphatidic acid phosphatase type 2/haloperoxidase"/>
    <property type="match status" value="2"/>
</dbReference>
<dbReference type="RefSeq" id="WP_315602843.1">
    <property type="nucleotide sequence ID" value="NZ_CP130318.1"/>
</dbReference>
<dbReference type="Proteomes" id="UP001305702">
    <property type="component" value="Chromosome"/>
</dbReference>
<dbReference type="Pfam" id="PF01569">
    <property type="entry name" value="PAP2"/>
    <property type="match status" value="1"/>
</dbReference>
<protein>
    <submittedName>
        <fullName evidence="3">Phosphatase PAP2 family protein</fullName>
    </submittedName>
</protein>
<feature type="transmembrane region" description="Helical" evidence="1">
    <location>
        <begin position="130"/>
        <end position="148"/>
    </location>
</feature>
<keyword evidence="4" id="KW-1185">Reference proteome</keyword>
<feature type="domain" description="Phosphatidic acid phosphatase type 2/haloperoxidase" evidence="2">
    <location>
        <begin position="89"/>
        <end position="201"/>
    </location>
</feature>
<proteinExistence type="predicted"/>
<dbReference type="PANTHER" id="PTHR14969:SF13">
    <property type="entry name" value="AT30094P"/>
    <property type="match status" value="1"/>
</dbReference>
<feature type="transmembrane region" description="Helical" evidence="1">
    <location>
        <begin position="91"/>
        <end position="110"/>
    </location>
</feature>
<dbReference type="AlphaFoldDB" id="A0AA96LBM6"/>
<evidence type="ECO:0000313" key="3">
    <source>
        <dbReference type="EMBL" id="WNQ09076.1"/>
    </source>
</evidence>
<accession>A0AA96LBM6</accession>
<feature type="transmembrane region" description="Helical" evidence="1">
    <location>
        <begin position="186"/>
        <end position="204"/>
    </location>
</feature>
<keyword evidence="1" id="KW-1133">Transmembrane helix</keyword>
<dbReference type="InterPro" id="IPR000326">
    <property type="entry name" value="PAP2/HPO"/>
</dbReference>
<dbReference type="PANTHER" id="PTHR14969">
    <property type="entry name" value="SPHINGOSINE-1-PHOSPHATE PHOSPHOHYDROLASE"/>
    <property type="match status" value="1"/>
</dbReference>
<feature type="transmembrane region" description="Helical" evidence="1">
    <location>
        <begin position="60"/>
        <end position="79"/>
    </location>
</feature>
<organism evidence="3 4">
    <name type="scientific">Paenibacillus aurantius</name>
    <dbReference type="NCBI Taxonomy" id="2918900"/>
    <lineage>
        <taxon>Bacteria</taxon>
        <taxon>Bacillati</taxon>
        <taxon>Bacillota</taxon>
        <taxon>Bacilli</taxon>
        <taxon>Bacillales</taxon>
        <taxon>Paenibacillaceae</taxon>
        <taxon>Paenibacillus</taxon>
    </lineage>
</organism>
<gene>
    <name evidence="3" type="ORF">MJA45_15620</name>
</gene>
<dbReference type="EMBL" id="CP130318">
    <property type="protein sequence ID" value="WNQ09076.1"/>
    <property type="molecule type" value="Genomic_DNA"/>
</dbReference>
<evidence type="ECO:0000256" key="1">
    <source>
        <dbReference type="SAM" id="Phobius"/>
    </source>
</evidence>
<dbReference type="SMART" id="SM00014">
    <property type="entry name" value="acidPPc"/>
    <property type="match status" value="1"/>
</dbReference>
<sequence>MNLSFSLTRAFVLGLLSAAGFALFALLLGYNRIAWFDNRIISLVGKMESPGMTSVMKGFTFIGYGKMVLLLSLTILFLLHRVFKHRRELVLFGVVVVGSGILNFVLKSIFHRERPTLHRMIEEPGFSFPSGHSMAAFALYGISAYLLWRHFSSTLGKAILITVCAFMILAIGTSRIYLGVHYPSDVAAGFLASGAWLALSIYYFEKAEERRKKRIGQSGA</sequence>
<dbReference type="InterPro" id="IPR036938">
    <property type="entry name" value="PAP2/HPO_sf"/>
</dbReference>
<keyword evidence="1" id="KW-0472">Membrane</keyword>
<evidence type="ECO:0000313" key="4">
    <source>
        <dbReference type="Proteomes" id="UP001305702"/>
    </source>
</evidence>
<evidence type="ECO:0000259" key="2">
    <source>
        <dbReference type="SMART" id="SM00014"/>
    </source>
</evidence>
<dbReference type="CDD" id="cd03392">
    <property type="entry name" value="PAP2_like_2"/>
    <property type="match status" value="1"/>
</dbReference>
<feature type="transmembrane region" description="Helical" evidence="1">
    <location>
        <begin position="160"/>
        <end position="180"/>
    </location>
</feature>
<dbReference type="KEGG" id="paun:MJA45_15620"/>
<dbReference type="SUPFAM" id="SSF48317">
    <property type="entry name" value="Acid phosphatase/Vanadium-dependent haloperoxidase"/>
    <property type="match status" value="1"/>
</dbReference>
<name>A0AA96LBM6_9BACL</name>
<reference evidence="3 4" key="1">
    <citation type="submission" date="2022-02" db="EMBL/GenBank/DDBJ databases">
        <title>Paenibacillus sp. MBLB1776 Whole Genome Shotgun Sequencing.</title>
        <authorList>
            <person name="Hwang C.Y."/>
            <person name="Cho E.-S."/>
            <person name="Seo M.-J."/>
        </authorList>
    </citation>
    <scope>NUCLEOTIDE SEQUENCE [LARGE SCALE GENOMIC DNA]</scope>
    <source>
        <strain evidence="3 4">MBLB1776</strain>
    </source>
</reference>
<keyword evidence="1" id="KW-0812">Transmembrane</keyword>